<accession>A0AA39WDS7</accession>
<keyword evidence="4" id="KW-1185">Reference proteome</keyword>
<dbReference type="AlphaFoldDB" id="A0AA39WDS7"/>
<feature type="domain" description="SnoaL-like" evidence="2">
    <location>
        <begin position="2"/>
        <end position="168"/>
    </location>
</feature>
<dbReference type="Pfam" id="PF26528">
    <property type="entry name" value="SnoaL_6"/>
    <property type="match status" value="1"/>
</dbReference>
<evidence type="ECO:0000313" key="3">
    <source>
        <dbReference type="EMBL" id="KAK0613530.1"/>
    </source>
</evidence>
<dbReference type="Proteomes" id="UP001175000">
    <property type="component" value="Unassembled WGS sequence"/>
</dbReference>
<feature type="non-terminal residue" evidence="3">
    <location>
        <position position="168"/>
    </location>
</feature>
<protein>
    <recommendedName>
        <fullName evidence="2">SnoaL-like domain-containing protein</fullName>
    </recommendedName>
</protein>
<reference evidence="3" key="1">
    <citation type="submission" date="2023-06" db="EMBL/GenBank/DDBJ databases">
        <title>Genome-scale phylogeny and comparative genomics of the fungal order Sordariales.</title>
        <authorList>
            <consortium name="Lawrence Berkeley National Laboratory"/>
            <person name="Hensen N."/>
            <person name="Bonometti L."/>
            <person name="Westerberg I."/>
            <person name="Brannstrom I.O."/>
            <person name="Guillou S."/>
            <person name="Cros-Aarteil S."/>
            <person name="Calhoun S."/>
            <person name="Haridas S."/>
            <person name="Kuo A."/>
            <person name="Mondo S."/>
            <person name="Pangilinan J."/>
            <person name="Riley R."/>
            <person name="Labutti K."/>
            <person name="Andreopoulos B."/>
            <person name="Lipzen A."/>
            <person name="Chen C."/>
            <person name="Yanf M."/>
            <person name="Daum C."/>
            <person name="Ng V."/>
            <person name="Clum A."/>
            <person name="Steindorff A."/>
            <person name="Ohm R."/>
            <person name="Martin F."/>
            <person name="Silar P."/>
            <person name="Natvig D."/>
            <person name="Lalanne C."/>
            <person name="Gautier V."/>
            <person name="Ament-Velasquez S.L."/>
            <person name="Kruys A."/>
            <person name="Hutchinson M.I."/>
            <person name="Powell A.J."/>
            <person name="Barry K."/>
            <person name="Miller A.N."/>
            <person name="Grigoriev I.V."/>
            <person name="Debuchy R."/>
            <person name="Gladieux P."/>
            <person name="Thoren M.H."/>
            <person name="Johannesson H."/>
        </authorList>
    </citation>
    <scope>NUCLEOTIDE SEQUENCE</scope>
    <source>
        <strain evidence="3">CBS 606.72</strain>
    </source>
</reference>
<name>A0AA39WDS7_9PEZI</name>
<dbReference type="EMBL" id="JAULSU010000006">
    <property type="protein sequence ID" value="KAK0613530.1"/>
    <property type="molecule type" value="Genomic_DNA"/>
</dbReference>
<evidence type="ECO:0000259" key="2">
    <source>
        <dbReference type="Pfam" id="PF26528"/>
    </source>
</evidence>
<gene>
    <name evidence="3" type="ORF">B0T14DRAFT_414427</name>
</gene>
<proteinExistence type="predicted"/>
<organism evidence="3 4">
    <name type="scientific">Immersiella caudata</name>
    <dbReference type="NCBI Taxonomy" id="314043"/>
    <lineage>
        <taxon>Eukaryota</taxon>
        <taxon>Fungi</taxon>
        <taxon>Dikarya</taxon>
        <taxon>Ascomycota</taxon>
        <taxon>Pezizomycotina</taxon>
        <taxon>Sordariomycetes</taxon>
        <taxon>Sordariomycetidae</taxon>
        <taxon>Sordariales</taxon>
        <taxon>Lasiosphaeriaceae</taxon>
        <taxon>Immersiella</taxon>
    </lineage>
</organism>
<dbReference type="InterPro" id="IPR058931">
    <property type="entry name" value="SnoaL_6"/>
</dbReference>
<comment type="caution">
    <text evidence="3">The sequence shown here is derived from an EMBL/GenBank/DDBJ whole genome shotgun (WGS) entry which is preliminary data.</text>
</comment>
<evidence type="ECO:0000256" key="1">
    <source>
        <dbReference type="SAM" id="MobiDB-lite"/>
    </source>
</evidence>
<sequence>IVAHIQSLFQSYHQTASIPDRARFYSPQCMQTCRPQSSYSARDSETIVRYLHEADTNNMNFNPGSGSEPTSTLESKGGEEPGFTFRGITDEEFDFGGDEITKWVGLTELEMKEKALMEEWVGTRVDLRFPVVDSGNGEEGMMVVKVRYWWRREGEKWVQILHDILDMG</sequence>
<evidence type="ECO:0000313" key="4">
    <source>
        <dbReference type="Proteomes" id="UP001175000"/>
    </source>
</evidence>
<feature type="compositionally biased region" description="Polar residues" evidence="1">
    <location>
        <begin position="56"/>
        <end position="74"/>
    </location>
</feature>
<feature type="region of interest" description="Disordered" evidence="1">
    <location>
        <begin position="56"/>
        <end position="79"/>
    </location>
</feature>
<feature type="non-terminal residue" evidence="3">
    <location>
        <position position="1"/>
    </location>
</feature>